<dbReference type="EC" id="2.7.10.1" evidence="4"/>
<keyword evidence="2" id="KW-0067">ATP-binding</keyword>
<evidence type="ECO:0000313" key="5">
    <source>
        <dbReference type="Proteomes" id="UP001163046"/>
    </source>
</evidence>
<comment type="caution">
    <text evidence="4">The sequence shown here is derived from an EMBL/GenBank/DDBJ whole genome shotgun (WGS) entry which is preliminary data.</text>
</comment>
<keyword evidence="1" id="KW-0547">Nucleotide-binding</keyword>
<evidence type="ECO:0000256" key="1">
    <source>
        <dbReference type="ARBA" id="ARBA00022741"/>
    </source>
</evidence>
<evidence type="ECO:0000256" key="2">
    <source>
        <dbReference type="ARBA" id="ARBA00022840"/>
    </source>
</evidence>
<accession>A0A9X0D136</accession>
<evidence type="ECO:0000259" key="3">
    <source>
        <dbReference type="Pfam" id="PF09262"/>
    </source>
</evidence>
<dbReference type="GO" id="GO:0005524">
    <property type="term" value="F:ATP binding"/>
    <property type="evidence" value="ECO:0007669"/>
    <property type="project" value="UniProtKB-KW"/>
</dbReference>
<dbReference type="Proteomes" id="UP001163046">
    <property type="component" value="Unassembled WGS sequence"/>
</dbReference>
<name>A0A9X0D136_9CNID</name>
<feature type="domain" description="Peroxisomal ATPase PEX1 N-terminal C-lobe" evidence="3">
    <location>
        <begin position="59"/>
        <end position="82"/>
    </location>
</feature>
<organism evidence="4 5">
    <name type="scientific">Desmophyllum pertusum</name>
    <dbReference type="NCBI Taxonomy" id="174260"/>
    <lineage>
        <taxon>Eukaryota</taxon>
        <taxon>Metazoa</taxon>
        <taxon>Cnidaria</taxon>
        <taxon>Anthozoa</taxon>
        <taxon>Hexacorallia</taxon>
        <taxon>Scleractinia</taxon>
        <taxon>Caryophylliina</taxon>
        <taxon>Caryophylliidae</taxon>
        <taxon>Desmophyllum</taxon>
    </lineage>
</organism>
<gene>
    <name evidence="4" type="primary">PEX1_4</name>
    <name evidence="4" type="ORF">OS493_038684</name>
</gene>
<dbReference type="GO" id="GO:0007031">
    <property type="term" value="P:peroxisome organization"/>
    <property type="evidence" value="ECO:0007669"/>
    <property type="project" value="InterPro"/>
</dbReference>
<dbReference type="Pfam" id="PF09262">
    <property type="entry name" value="PEX-1N"/>
    <property type="match status" value="1"/>
</dbReference>
<proteinExistence type="predicted"/>
<dbReference type="InterPro" id="IPR029067">
    <property type="entry name" value="CDC48_domain_2-like_sf"/>
</dbReference>
<dbReference type="Gene3D" id="3.10.330.10">
    <property type="match status" value="1"/>
</dbReference>
<keyword evidence="4" id="KW-0808">Transferase</keyword>
<protein>
    <submittedName>
        <fullName evidence="4">Peroxisome biosynthesis protein pex1</fullName>
        <ecNumber evidence="4">2.7.10.1</ecNumber>
    </submittedName>
</protein>
<dbReference type="GO" id="GO:0004714">
    <property type="term" value="F:transmembrane receptor protein tyrosine kinase activity"/>
    <property type="evidence" value="ECO:0007669"/>
    <property type="project" value="UniProtKB-EC"/>
</dbReference>
<keyword evidence="5" id="KW-1185">Reference proteome</keyword>
<evidence type="ECO:0000313" key="4">
    <source>
        <dbReference type="EMBL" id="KAJ7381853.1"/>
    </source>
</evidence>
<dbReference type="OrthoDB" id="8173462at2759"/>
<dbReference type="GO" id="GO:0005777">
    <property type="term" value="C:peroxisome"/>
    <property type="evidence" value="ECO:0007669"/>
    <property type="project" value="InterPro"/>
</dbReference>
<dbReference type="AlphaFoldDB" id="A0A9X0D136"/>
<dbReference type="InterPro" id="IPR015342">
    <property type="entry name" value="PEX1-N_C-lobe"/>
</dbReference>
<dbReference type="SUPFAM" id="SSF54585">
    <property type="entry name" value="Cdc48 domain 2-like"/>
    <property type="match status" value="1"/>
</dbReference>
<dbReference type="EMBL" id="MU825985">
    <property type="protein sequence ID" value="KAJ7381853.1"/>
    <property type="molecule type" value="Genomic_DNA"/>
</dbReference>
<sequence>MARPLPGWSGEVIRSKKHDPLNGSSSVIQLGKKFADSLGLNDNQQVLVEPVISITSCNRISVDPVSANDWEILELHAGYIESAASQSINLEPNANCVRLDEFTEVVVSPKTRTFPQPKKDQQVSIPTGKEITTQDSSQAHGLDTEQEHAATSTASVSYFEDSDSQFVNCGNSFLYHGFRRQRLFCQKVALCQALLVIYTRYYILMVKKIL</sequence>
<reference evidence="4" key="1">
    <citation type="submission" date="2023-01" db="EMBL/GenBank/DDBJ databases">
        <title>Genome assembly of the deep-sea coral Lophelia pertusa.</title>
        <authorList>
            <person name="Herrera S."/>
            <person name="Cordes E."/>
        </authorList>
    </citation>
    <scope>NUCLEOTIDE SEQUENCE</scope>
    <source>
        <strain evidence="4">USNM1676648</strain>
        <tissue evidence="4">Polyp</tissue>
    </source>
</reference>